<dbReference type="GO" id="GO:0006096">
    <property type="term" value="P:glycolytic process"/>
    <property type="evidence" value="ECO:0007669"/>
    <property type="project" value="UniProtKB-UniPathway"/>
</dbReference>
<dbReference type="SUPFAM" id="SSF51604">
    <property type="entry name" value="Enolase C-terminal domain-like"/>
    <property type="match status" value="1"/>
</dbReference>
<dbReference type="Gene3D" id="3.20.20.120">
    <property type="entry name" value="Enolase-like C-terminal domain"/>
    <property type="match status" value="1"/>
</dbReference>
<sequence length="253" mass="28036">MGSEIFHSLGSLLRDKGISTTVGDEGGYAPNLQSNEEALNLIQDAINRTKYKLGKDITLAIDCAASELYDINNKKYQFKGEKIKFNSMELTHYLKKLCNRYPIISIEDGQSESDWEGFIYQTKILGNTIQLVGDDLFATNPELLKKGIKKEIGNAILIKLNQIGTLTETINTIKIAKEANYSTIISHRSGETEDATIADLAVGTASGQIKTGSICRSDRTAKYNQLIRIEENLGIKNAPFYGLKEVKSSFSRL</sequence>
<keyword evidence="5" id="KW-0460">Magnesium</keyword>
<evidence type="ECO:0000256" key="7">
    <source>
        <dbReference type="ARBA" id="ARBA00023239"/>
    </source>
</evidence>
<evidence type="ECO:0000256" key="1">
    <source>
        <dbReference type="ARBA" id="ARBA00001946"/>
    </source>
</evidence>
<name>A0A6G0VSN9_APHCR</name>
<dbReference type="AlphaFoldDB" id="A0A6G0VSN9"/>
<dbReference type="PRINTS" id="PR00148">
    <property type="entry name" value="ENOLASE"/>
</dbReference>
<accession>A0A6G0VSN9</accession>
<evidence type="ECO:0000256" key="3">
    <source>
        <dbReference type="ARBA" id="ARBA00009604"/>
    </source>
</evidence>
<keyword evidence="12" id="KW-1185">Reference proteome</keyword>
<evidence type="ECO:0000256" key="5">
    <source>
        <dbReference type="ARBA" id="ARBA00022842"/>
    </source>
</evidence>
<evidence type="ECO:0000256" key="6">
    <source>
        <dbReference type="ARBA" id="ARBA00023152"/>
    </source>
</evidence>
<dbReference type="UniPathway" id="UPA00109">
    <property type="reaction ID" value="UER00187"/>
</dbReference>
<dbReference type="PANTHER" id="PTHR11902">
    <property type="entry name" value="ENOLASE"/>
    <property type="match status" value="1"/>
</dbReference>
<dbReference type="PANTHER" id="PTHR11902:SF1">
    <property type="entry name" value="ENOLASE"/>
    <property type="match status" value="1"/>
</dbReference>
<dbReference type="InterPro" id="IPR036849">
    <property type="entry name" value="Enolase-like_C_sf"/>
</dbReference>
<dbReference type="GO" id="GO:0000287">
    <property type="term" value="F:magnesium ion binding"/>
    <property type="evidence" value="ECO:0007669"/>
    <property type="project" value="InterPro"/>
</dbReference>
<dbReference type="SMART" id="SM01192">
    <property type="entry name" value="Enolase_C"/>
    <property type="match status" value="1"/>
</dbReference>
<evidence type="ECO:0000256" key="4">
    <source>
        <dbReference type="ARBA" id="ARBA00012058"/>
    </source>
</evidence>
<protein>
    <recommendedName>
        <fullName evidence="4">phosphopyruvate hydratase</fullName>
        <ecNumber evidence="4">4.2.1.11</ecNumber>
    </recommendedName>
    <alternativeName>
        <fullName evidence="8">2-phospho-D-glycerate hydro-lyase</fullName>
    </alternativeName>
    <alternativeName>
        <fullName evidence="9">2-phosphoglycerate dehydratase</fullName>
    </alternativeName>
</protein>
<comment type="similarity">
    <text evidence="3">Belongs to the enolase family.</text>
</comment>
<gene>
    <name evidence="11" type="ORF">FWK35_00029355</name>
</gene>
<dbReference type="InterPro" id="IPR020810">
    <property type="entry name" value="Enolase_C"/>
</dbReference>
<dbReference type="InterPro" id="IPR020809">
    <property type="entry name" value="Enolase_CS"/>
</dbReference>
<comment type="caution">
    <text evidence="11">The sequence shown here is derived from an EMBL/GenBank/DDBJ whole genome shotgun (WGS) entry which is preliminary data.</text>
</comment>
<proteinExistence type="inferred from homology"/>
<evidence type="ECO:0000256" key="2">
    <source>
        <dbReference type="ARBA" id="ARBA00005031"/>
    </source>
</evidence>
<evidence type="ECO:0000313" key="12">
    <source>
        <dbReference type="Proteomes" id="UP000478052"/>
    </source>
</evidence>
<dbReference type="PROSITE" id="PS00164">
    <property type="entry name" value="ENOLASE"/>
    <property type="match status" value="1"/>
</dbReference>
<organism evidence="11 12">
    <name type="scientific">Aphis craccivora</name>
    <name type="common">Cowpea aphid</name>
    <dbReference type="NCBI Taxonomy" id="307492"/>
    <lineage>
        <taxon>Eukaryota</taxon>
        <taxon>Metazoa</taxon>
        <taxon>Ecdysozoa</taxon>
        <taxon>Arthropoda</taxon>
        <taxon>Hexapoda</taxon>
        <taxon>Insecta</taxon>
        <taxon>Pterygota</taxon>
        <taxon>Neoptera</taxon>
        <taxon>Paraneoptera</taxon>
        <taxon>Hemiptera</taxon>
        <taxon>Sternorrhyncha</taxon>
        <taxon>Aphidomorpha</taxon>
        <taxon>Aphidoidea</taxon>
        <taxon>Aphididae</taxon>
        <taxon>Aphidini</taxon>
        <taxon>Aphis</taxon>
        <taxon>Aphis</taxon>
    </lineage>
</organism>
<dbReference type="EC" id="4.2.1.11" evidence="4"/>
<keyword evidence="7" id="KW-0456">Lyase</keyword>
<feature type="domain" description="Enolase C-terminal TIM barrel" evidence="10">
    <location>
        <begin position="1"/>
        <end position="248"/>
    </location>
</feature>
<evidence type="ECO:0000256" key="9">
    <source>
        <dbReference type="ARBA" id="ARBA00032132"/>
    </source>
</evidence>
<dbReference type="GO" id="GO:0000015">
    <property type="term" value="C:phosphopyruvate hydratase complex"/>
    <property type="evidence" value="ECO:0007669"/>
    <property type="project" value="InterPro"/>
</dbReference>
<dbReference type="OrthoDB" id="1739814at2759"/>
<evidence type="ECO:0000259" key="10">
    <source>
        <dbReference type="SMART" id="SM01192"/>
    </source>
</evidence>
<keyword evidence="6" id="KW-0324">Glycolysis</keyword>
<dbReference type="GO" id="GO:0004634">
    <property type="term" value="F:phosphopyruvate hydratase activity"/>
    <property type="evidence" value="ECO:0007669"/>
    <property type="project" value="UniProtKB-EC"/>
</dbReference>
<evidence type="ECO:0000256" key="8">
    <source>
        <dbReference type="ARBA" id="ARBA00031125"/>
    </source>
</evidence>
<dbReference type="Proteomes" id="UP000478052">
    <property type="component" value="Unassembled WGS sequence"/>
</dbReference>
<comment type="cofactor">
    <cofactor evidence="1">
        <name>Mg(2+)</name>
        <dbReference type="ChEBI" id="CHEBI:18420"/>
    </cofactor>
</comment>
<dbReference type="Pfam" id="PF00113">
    <property type="entry name" value="Enolase_C"/>
    <property type="match status" value="1"/>
</dbReference>
<reference evidence="11 12" key="1">
    <citation type="submission" date="2019-08" db="EMBL/GenBank/DDBJ databases">
        <title>Whole genome of Aphis craccivora.</title>
        <authorList>
            <person name="Voronova N.V."/>
            <person name="Shulinski R.S."/>
            <person name="Bandarenka Y.V."/>
            <person name="Zhorov D.G."/>
            <person name="Warner D."/>
        </authorList>
    </citation>
    <scope>NUCLEOTIDE SEQUENCE [LARGE SCALE GENOMIC DNA]</scope>
    <source>
        <strain evidence="11">180601</strain>
        <tissue evidence="11">Whole Body</tissue>
    </source>
</reference>
<dbReference type="InterPro" id="IPR000941">
    <property type="entry name" value="Enolase"/>
</dbReference>
<comment type="pathway">
    <text evidence="2">Carbohydrate degradation; glycolysis; pyruvate from D-glyceraldehyde 3-phosphate: step 4/5.</text>
</comment>
<dbReference type="EMBL" id="VUJU01012412">
    <property type="protein sequence ID" value="KAF0707758.1"/>
    <property type="molecule type" value="Genomic_DNA"/>
</dbReference>
<evidence type="ECO:0000313" key="11">
    <source>
        <dbReference type="EMBL" id="KAF0707758.1"/>
    </source>
</evidence>